<name>E3J0Y5_PSEI1</name>
<dbReference type="Pfam" id="PF18986">
    <property type="entry name" value="DUF5719"/>
    <property type="match status" value="1"/>
</dbReference>
<evidence type="ECO:0000313" key="3">
    <source>
        <dbReference type="Proteomes" id="UP000002484"/>
    </source>
</evidence>
<organism evidence="2 3">
    <name type="scientific">Pseudofrankia inefficax (strain DSM 45817 / CECT 9037 / DDB 130130 / EuI1c)</name>
    <name type="common">Frankia inefficax</name>
    <dbReference type="NCBI Taxonomy" id="298654"/>
    <lineage>
        <taxon>Bacteria</taxon>
        <taxon>Bacillati</taxon>
        <taxon>Actinomycetota</taxon>
        <taxon>Actinomycetes</taxon>
        <taxon>Frankiales</taxon>
        <taxon>Frankiaceae</taxon>
        <taxon>Pseudofrankia</taxon>
    </lineage>
</organism>
<dbReference type="AlphaFoldDB" id="E3J0Y5"/>
<feature type="compositionally biased region" description="Low complexity" evidence="1">
    <location>
        <begin position="581"/>
        <end position="595"/>
    </location>
</feature>
<dbReference type="EMBL" id="CP002299">
    <property type="protein sequence ID" value="ADP84049.1"/>
    <property type="molecule type" value="Genomic_DNA"/>
</dbReference>
<accession>E3J0Y5</accession>
<dbReference type="eggNOG" id="ENOG5033ET6">
    <property type="taxonomic scope" value="Bacteria"/>
</dbReference>
<dbReference type="STRING" id="298654.FraEuI1c_6065"/>
<feature type="region of interest" description="Disordered" evidence="1">
    <location>
        <begin position="578"/>
        <end position="624"/>
    </location>
</feature>
<dbReference type="Proteomes" id="UP000002484">
    <property type="component" value="Chromosome"/>
</dbReference>
<sequence>MRPAGGPARRWGATSGGLGFAVVGTAAIAAAAVLMPGGRPGPVPAGEPVSAQTAYRTGLPPTSRALVCPDLGAAGRVANRVDLARLGTAGRVTAALVGAGADSGQGHRSSGQADGAAAHWRPPSGPLLGPDESRGALAVPGAQEPPIALPAAPDLSTLAGLPADQLDKLSALKARSDQSALEALAALSPADRAGLAARVAPPDLSALAGLSATDRAGLTRLAVSAGRPMVLRGSAVSQLSATVTAPGGGSGPVRAACAPTGGTAWFAGPATGAGHDPLLFATNLGSQPARITVRVLTPGQAPASTELAVAPGATVSHRIAAVAPEAAATVVDVEARAGRVRSWLVDRPSNGVAWDLAPVPDTAAPGGRVLLGPVVAPSGAGGATTELVVAAPGADARVRVRVVTNSGHPVSPAGLDDIAVPGGEAVAIPVTLPRAEAAAVLVDALGPAPVVAGLGLAAGAVDPDTSATPAGGPAGGYPTWVSGTPLLAAAPADGGPDRPADRPPVPYVDVPPVPADGAGALLLAAPAGTATVRVDGYTVSVPAGRAVRVPLPARYAGGGLTVLAGPVAVTELLGAAGKSTAAPDPKADPAALGDPTPTTVSSVLPLAPPDPIGPAVLVDDPAAG</sequence>
<feature type="region of interest" description="Disordered" evidence="1">
    <location>
        <begin position="100"/>
        <end position="130"/>
    </location>
</feature>
<dbReference type="OrthoDB" id="3209866at2"/>
<dbReference type="InterPro" id="IPR043777">
    <property type="entry name" value="DUF5719"/>
</dbReference>
<reference evidence="2 3" key="1">
    <citation type="submission" date="2010-10" db="EMBL/GenBank/DDBJ databases">
        <title>Complete sequence of Frankia sp. EuI1c.</title>
        <authorList>
            <consortium name="US DOE Joint Genome Institute"/>
            <person name="Lucas S."/>
            <person name="Copeland A."/>
            <person name="Lapidus A."/>
            <person name="Cheng J.-F."/>
            <person name="Bruce D."/>
            <person name="Goodwin L."/>
            <person name="Pitluck S."/>
            <person name="Chertkov O."/>
            <person name="Detter J.C."/>
            <person name="Han C."/>
            <person name="Tapia R."/>
            <person name="Land M."/>
            <person name="Hauser L."/>
            <person name="Jeffries C."/>
            <person name="Kyrpides N."/>
            <person name="Ivanova N."/>
            <person name="Mikhailova N."/>
            <person name="Beauchemin N."/>
            <person name="Sen A."/>
            <person name="Sur S.A."/>
            <person name="Gtari M."/>
            <person name="Wall L."/>
            <person name="Tisa L."/>
            <person name="Woyke T."/>
        </authorList>
    </citation>
    <scope>NUCLEOTIDE SEQUENCE [LARGE SCALE GENOMIC DNA]</scope>
    <source>
        <strain evidence="3">DSM 45817 / CECT 9037 / EuI1c</strain>
    </source>
</reference>
<dbReference type="InParanoid" id="E3J0Y5"/>
<gene>
    <name evidence="2" type="ordered locus">FraEuI1c_6065</name>
</gene>
<dbReference type="HOGENOM" id="CLU_437924_0_0_11"/>
<keyword evidence="3" id="KW-1185">Reference proteome</keyword>
<evidence type="ECO:0000313" key="2">
    <source>
        <dbReference type="EMBL" id="ADP84049.1"/>
    </source>
</evidence>
<proteinExistence type="predicted"/>
<evidence type="ECO:0000256" key="1">
    <source>
        <dbReference type="SAM" id="MobiDB-lite"/>
    </source>
</evidence>
<protein>
    <submittedName>
        <fullName evidence="2">Uncharacterized protein</fullName>
    </submittedName>
</protein>
<dbReference type="KEGG" id="fri:FraEuI1c_6065"/>
<dbReference type="RefSeq" id="WP_013427167.1">
    <property type="nucleotide sequence ID" value="NC_014666.1"/>
</dbReference>